<dbReference type="InterPro" id="IPR032812">
    <property type="entry name" value="SbsA_Ig"/>
</dbReference>
<evidence type="ECO:0000256" key="1">
    <source>
        <dbReference type="ARBA" id="ARBA00022729"/>
    </source>
</evidence>
<sequence>MLHFLKRHILFSLILVAISLIAVACANMASPTGGAYDLEGPKVVRSNPGFNATQVKKGKIVIEFDENVTIERPSENVIITPPQKAFPVINTVNRKVNVELRDTLLPNTTYTIDFTNSIVDNNEKNPIENFSFSFSTGDVVDSMAVSGKVLTADNLEPVKGMYVGLHSNLNDTAFTKTKFERISRTNESGDFTIRGVAPGKYKLYALDDSNRDYMYDNPSEAIAFMETIIEPASERASRFDTTYVDKEKKVVDTIVAVQYTRFLPDNIVLRTFKSGFQRQFLQKHERIQHKLSLFFGAPTEMPQMEPLNFDGNRDWFIMERTPKNDTITYWIKDKEVMAIDTLSIRLTYLKTDTLNQSFPVTDTLTFMDRTRKPIKEDKKKEKKKKDGESDEPEITFLNIANNLSSTWDTYKSISLLFEEPITDTLSNKIKLQQLRDTVYYDIPFQLEADSVNPRKYTIRNKWGYNNEYRIQIDSASIYSIYGLWNNKIDQKFKVKAEDQYGQLAIRVAGIDSIPSFMELLDKSDKPIRKARVIDNIAVFKDLDPGSYYVRIVLDSNNNGIWDTGDFQKGLQPEMVCYSPKEYKVRAYSEVYDDDAWVIDPATLGKQKPLEITKQKPQEKESRRKQLEEKEEQENQQNRERSRNSTDPNSSRSNNSQYGARSNSGQNMNSGY</sequence>
<feature type="compositionally biased region" description="Polar residues" evidence="2">
    <location>
        <begin position="645"/>
        <end position="671"/>
    </location>
</feature>
<gene>
    <name evidence="5" type="ORF">KL86DYS1_12080</name>
</gene>
<dbReference type="PROSITE" id="PS51257">
    <property type="entry name" value="PROKAR_LIPOPROTEIN"/>
    <property type="match status" value="1"/>
</dbReference>
<feature type="chain" id="PRO_5012555586" description="SbsA Ig-like domain-containing protein" evidence="3">
    <location>
        <begin position="25"/>
        <end position="671"/>
    </location>
</feature>
<feature type="region of interest" description="Disordered" evidence="2">
    <location>
        <begin position="607"/>
        <end position="671"/>
    </location>
</feature>
<feature type="domain" description="SbsA Ig-like" evidence="4">
    <location>
        <begin position="39"/>
        <end position="136"/>
    </location>
</feature>
<protein>
    <recommendedName>
        <fullName evidence="4">SbsA Ig-like domain-containing protein</fullName>
    </recommendedName>
</protein>
<dbReference type="Pfam" id="PF13205">
    <property type="entry name" value="Big_5"/>
    <property type="match status" value="1"/>
</dbReference>
<evidence type="ECO:0000256" key="3">
    <source>
        <dbReference type="SAM" id="SignalP"/>
    </source>
</evidence>
<evidence type="ECO:0000256" key="2">
    <source>
        <dbReference type="SAM" id="MobiDB-lite"/>
    </source>
</evidence>
<keyword evidence="1 3" id="KW-0732">Signal</keyword>
<accession>A0A212JF88</accession>
<organism evidence="5">
    <name type="scientific">uncultured Dysgonomonas sp</name>
    <dbReference type="NCBI Taxonomy" id="206096"/>
    <lineage>
        <taxon>Bacteria</taxon>
        <taxon>Pseudomonadati</taxon>
        <taxon>Bacteroidota</taxon>
        <taxon>Bacteroidia</taxon>
        <taxon>Bacteroidales</taxon>
        <taxon>Dysgonomonadaceae</taxon>
        <taxon>Dysgonomonas</taxon>
        <taxon>environmental samples</taxon>
    </lineage>
</organism>
<proteinExistence type="predicted"/>
<dbReference type="EMBL" id="FLUM01000001">
    <property type="protein sequence ID" value="SBV98092.1"/>
    <property type="molecule type" value="Genomic_DNA"/>
</dbReference>
<feature type="compositionally biased region" description="Basic and acidic residues" evidence="2">
    <location>
        <begin position="607"/>
        <end position="627"/>
    </location>
</feature>
<dbReference type="AlphaFoldDB" id="A0A212JF88"/>
<name>A0A212JF88_9BACT</name>
<evidence type="ECO:0000313" key="5">
    <source>
        <dbReference type="EMBL" id="SBV98092.1"/>
    </source>
</evidence>
<feature type="signal peptide" evidence="3">
    <location>
        <begin position="1"/>
        <end position="24"/>
    </location>
</feature>
<dbReference type="RefSeq" id="WP_296940606.1">
    <property type="nucleotide sequence ID" value="NZ_LT599032.1"/>
</dbReference>
<evidence type="ECO:0000259" key="4">
    <source>
        <dbReference type="Pfam" id="PF13205"/>
    </source>
</evidence>
<reference evidence="5" key="1">
    <citation type="submission" date="2016-04" db="EMBL/GenBank/DDBJ databases">
        <authorList>
            <person name="Evans L.H."/>
            <person name="Alamgir A."/>
            <person name="Owens N."/>
            <person name="Weber N.D."/>
            <person name="Virtaneva K."/>
            <person name="Barbian K."/>
            <person name="Babar A."/>
            <person name="Rosenke K."/>
        </authorList>
    </citation>
    <scope>NUCLEOTIDE SEQUENCE</scope>
    <source>
        <strain evidence="5">86-1</strain>
    </source>
</reference>